<evidence type="ECO:0000256" key="7">
    <source>
        <dbReference type="ARBA" id="ARBA00023239"/>
    </source>
</evidence>
<dbReference type="GO" id="GO:0000287">
    <property type="term" value="F:magnesium ion binding"/>
    <property type="evidence" value="ECO:0007669"/>
    <property type="project" value="UniProtKB-UniRule"/>
</dbReference>
<evidence type="ECO:0000256" key="4">
    <source>
        <dbReference type="ARBA" id="ARBA00022842"/>
    </source>
</evidence>
<feature type="binding site" evidence="8">
    <location>
        <position position="39"/>
    </location>
    <ligand>
        <name>[4Fe-4S] cluster</name>
        <dbReference type="ChEBI" id="CHEBI:49883"/>
        <note>4Fe-4S-S-AdoMet</note>
    </ligand>
</feature>
<comment type="similarity">
    <text evidence="8">Belongs to the radical SAM superfamily. 7-carboxy-7-deazaguanine synthase family.</text>
</comment>
<keyword evidence="6 8" id="KW-0411">Iron-sulfur</keyword>
<feature type="binding site" evidence="8">
    <location>
        <position position="36"/>
    </location>
    <ligand>
        <name>[4Fe-4S] cluster</name>
        <dbReference type="ChEBI" id="CHEBI:49883"/>
        <note>4Fe-4S-S-AdoMet</note>
    </ligand>
</feature>
<dbReference type="GO" id="GO:1904047">
    <property type="term" value="F:S-adenosyl-L-methionine binding"/>
    <property type="evidence" value="ECO:0007669"/>
    <property type="project" value="UniProtKB-UniRule"/>
</dbReference>
<keyword evidence="3 8" id="KW-0479">Metal-binding</keyword>
<evidence type="ECO:0000313" key="10">
    <source>
        <dbReference type="EMBL" id="MDO7786124.1"/>
    </source>
</evidence>
<evidence type="ECO:0000256" key="2">
    <source>
        <dbReference type="ARBA" id="ARBA00022691"/>
    </source>
</evidence>
<evidence type="ECO:0000313" key="11">
    <source>
        <dbReference type="Proteomes" id="UP001172911"/>
    </source>
</evidence>
<accession>A0AAW7Z8X8</accession>
<dbReference type="Gene3D" id="3.20.20.70">
    <property type="entry name" value="Aldolase class I"/>
    <property type="match status" value="1"/>
</dbReference>
<dbReference type="HAMAP" id="MF_00917">
    <property type="entry name" value="QueE"/>
    <property type="match status" value="1"/>
</dbReference>
<evidence type="ECO:0000256" key="8">
    <source>
        <dbReference type="HAMAP-Rule" id="MF_00917"/>
    </source>
</evidence>
<sequence>MPEANIQEIFSSIQGEGPYVGCRQIFIRFTGCNWQCAYCDTPVKPAESFPMEKTPGLRDFITISNPVTPESLSKLCNGYQLTLHHSVSLTGGEPLLHKDFIKELIPLISGTERGIFLETNGTMPESLRHLIDELSIISMDIKLRSSTKIDTPWELHGEFLKIAAKQDVYVKLVISDNTEEEEVSRAAVMVKRAAPNSALILQPVTSTNGVLAPSVQQVLKLQEIALRELTNVRVIPQTHRMMGQL</sequence>
<dbReference type="AlphaFoldDB" id="A0AAW7Z8X8"/>
<dbReference type="InterPro" id="IPR024924">
    <property type="entry name" value="7-CO-7-deazaguanine_synth-like"/>
</dbReference>
<evidence type="ECO:0000256" key="6">
    <source>
        <dbReference type="ARBA" id="ARBA00023014"/>
    </source>
</evidence>
<comment type="subunit">
    <text evidence="8">Homodimer.</text>
</comment>
<dbReference type="Pfam" id="PF04055">
    <property type="entry name" value="Radical_SAM"/>
    <property type="match status" value="1"/>
</dbReference>
<keyword evidence="11" id="KW-1185">Reference proteome</keyword>
<dbReference type="PANTHER" id="PTHR42836:SF1">
    <property type="entry name" value="7-CARBOXY-7-DEAZAGUANINE SYNTHASE"/>
    <property type="match status" value="1"/>
</dbReference>
<feature type="domain" description="Radical SAM core" evidence="9">
    <location>
        <begin position="19"/>
        <end position="245"/>
    </location>
</feature>
<keyword evidence="8" id="KW-0671">Queuosine biosynthesis</keyword>
<comment type="caution">
    <text evidence="10">The sequence shown here is derived from an EMBL/GenBank/DDBJ whole genome shotgun (WGS) entry which is preliminary data.</text>
</comment>
<feature type="binding site" evidence="8">
    <location>
        <position position="32"/>
    </location>
    <ligand>
        <name>[4Fe-4S] cluster</name>
        <dbReference type="ChEBI" id="CHEBI:49883"/>
        <note>4Fe-4S-S-AdoMet</note>
    </ligand>
</feature>
<dbReference type="RefSeq" id="WP_304540969.1">
    <property type="nucleotide sequence ID" value="NZ_JARPTC010000003.1"/>
</dbReference>
<dbReference type="InterPro" id="IPR058240">
    <property type="entry name" value="rSAM_sf"/>
</dbReference>
<evidence type="ECO:0000256" key="3">
    <source>
        <dbReference type="ARBA" id="ARBA00022723"/>
    </source>
</evidence>
<reference evidence="10" key="2">
    <citation type="submission" date="2023-03" db="EMBL/GenBank/DDBJ databases">
        <authorList>
            <person name="Zhang Z."/>
        </authorList>
    </citation>
    <scope>NUCLEOTIDE SEQUENCE</scope>
    <source>
        <strain evidence="10">DSA</strain>
    </source>
</reference>
<dbReference type="GO" id="GO:0008616">
    <property type="term" value="P:tRNA queuosine(34) biosynthetic process"/>
    <property type="evidence" value="ECO:0007669"/>
    <property type="project" value="UniProtKB-UniRule"/>
</dbReference>
<feature type="binding site" evidence="8">
    <location>
        <begin position="38"/>
        <end position="40"/>
    </location>
    <ligand>
        <name>S-adenosyl-L-methionine</name>
        <dbReference type="ChEBI" id="CHEBI:59789"/>
    </ligand>
</feature>
<dbReference type="CDD" id="cd01335">
    <property type="entry name" value="Radical_SAM"/>
    <property type="match status" value="1"/>
</dbReference>
<dbReference type="SFLD" id="SFLDS00029">
    <property type="entry name" value="Radical_SAM"/>
    <property type="match status" value="1"/>
</dbReference>
<reference evidence="10" key="1">
    <citation type="journal article" date="2023" name="J. Hazard. Mater.">
        <title>Anaerobic biodegradation of pyrene and benzo[a]pyrene by a new sulfate-reducing Desulforamulus aquiferis strain DSA.</title>
        <authorList>
            <person name="Zhang Z."/>
            <person name="Sun J."/>
            <person name="Gong X."/>
            <person name="Wang C."/>
            <person name="Wang H."/>
        </authorList>
    </citation>
    <scope>NUCLEOTIDE SEQUENCE</scope>
    <source>
        <strain evidence="10">DSA</strain>
    </source>
</reference>
<comment type="cofactor">
    <cofactor evidence="8">
        <name>[4Fe-4S] cluster</name>
        <dbReference type="ChEBI" id="CHEBI:49883"/>
    </cofactor>
    <text evidence="8">Binds 1 [4Fe-4S] cluster. The cluster is coordinated with 3 cysteines and an exchangeable S-adenosyl-L-methionine.</text>
</comment>
<feature type="binding site" evidence="8">
    <location>
        <position position="28"/>
    </location>
    <ligand>
        <name>substrate</name>
    </ligand>
</feature>
<keyword evidence="4 8" id="KW-0460">Magnesium</keyword>
<dbReference type="SUPFAM" id="SSF102114">
    <property type="entry name" value="Radical SAM enzymes"/>
    <property type="match status" value="1"/>
</dbReference>
<comment type="cofactor">
    <cofactor evidence="8">
        <name>S-adenosyl-L-methionine</name>
        <dbReference type="ChEBI" id="CHEBI:59789"/>
    </cofactor>
    <text evidence="8">Binds 1 S-adenosyl-L-methionine per subunit.</text>
</comment>
<comment type="function">
    <text evidence="8">Catalyzes the complex heterocyclic radical-mediated conversion of 6-carboxy-5,6,7,8-tetrahydropterin (CPH4) to 7-carboxy-7-deazaguanine (CDG), a step common to the biosynthetic pathways of all 7-deazapurine-containing compounds.</text>
</comment>
<dbReference type="PIRSF" id="PIRSF000370">
    <property type="entry name" value="QueE"/>
    <property type="match status" value="1"/>
</dbReference>
<organism evidence="10 11">
    <name type="scientific">Desulforamulus aquiferis</name>
    <dbReference type="NCBI Taxonomy" id="1397668"/>
    <lineage>
        <taxon>Bacteria</taxon>
        <taxon>Bacillati</taxon>
        <taxon>Bacillota</taxon>
        <taxon>Clostridia</taxon>
        <taxon>Eubacteriales</taxon>
        <taxon>Peptococcaceae</taxon>
        <taxon>Desulforamulus</taxon>
    </lineage>
</organism>
<dbReference type="InterPro" id="IPR013785">
    <property type="entry name" value="Aldolase_TIM"/>
</dbReference>
<keyword evidence="1 8" id="KW-0004">4Fe-4S</keyword>
<dbReference type="Proteomes" id="UP001172911">
    <property type="component" value="Unassembled WGS sequence"/>
</dbReference>
<dbReference type="PROSITE" id="PS51918">
    <property type="entry name" value="RADICAL_SAM"/>
    <property type="match status" value="1"/>
</dbReference>
<feature type="binding site" evidence="8">
    <location>
        <position position="41"/>
    </location>
    <ligand>
        <name>Mg(2+)</name>
        <dbReference type="ChEBI" id="CHEBI:18420"/>
    </ligand>
</feature>
<keyword evidence="2 8" id="KW-0949">S-adenosyl-L-methionine</keyword>
<keyword evidence="7 8" id="KW-0456">Lyase</keyword>
<comment type="caution">
    <text evidence="8">Lacks conserved residue(s) required for the propagation of feature annotation.</text>
</comment>
<evidence type="ECO:0000256" key="1">
    <source>
        <dbReference type="ARBA" id="ARBA00022485"/>
    </source>
</evidence>
<dbReference type="EMBL" id="JARPTC010000003">
    <property type="protein sequence ID" value="MDO7786124.1"/>
    <property type="molecule type" value="Genomic_DNA"/>
</dbReference>
<dbReference type="PANTHER" id="PTHR42836">
    <property type="entry name" value="7-CARBOXY-7-DEAZAGUANINE SYNTHASE"/>
    <property type="match status" value="1"/>
</dbReference>
<gene>
    <name evidence="8" type="primary">queE</name>
    <name evidence="10" type="ORF">P6N53_02675</name>
</gene>
<dbReference type="GO" id="GO:0051539">
    <property type="term" value="F:4 iron, 4 sulfur cluster binding"/>
    <property type="evidence" value="ECO:0007669"/>
    <property type="project" value="UniProtKB-UniRule"/>
</dbReference>
<dbReference type="InterPro" id="IPR007197">
    <property type="entry name" value="rSAM"/>
</dbReference>
<keyword evidence="5 8" id="KW-0408">Iron</keyword>
<dbReference type="EC" id="4.3.99.3" evidence="8"/>
<proteinExistence type="inferred from homology"/>
<comment type="catalytic activity">
    <reaction evidence="8">
        <text>6-carboxy-5,6,7,8-tetrahydropterin + H(+) = 7-carboxy-7-carbaguanine + NH4(+)</text>
        <dbReference type="Rhea" id="RHEA:27974"/>
        <dbReference type="ChEBI" id="CHEBI:15378"/>
        <dbReference type="ChEBI" id="CHEBI:28938"/>
        <dbReference type="ChEBI" id="CHEBI:61032"/>
        <dbReference type="ChEBI" id="CHEBI:61036"/>
        <dbReference type="EC" id="4.3.99.3"/>
    </reaction>
</comment>
<evidence type="ECO:0000256" key="5">
    <source>
        <dbReference type="ARBA" id="ARBA00023004"/>
    </source>
</evidence>
<dbReference type="GO" id="GO:0016840">
    <property type="term" value="F:carbon-nitrogen lyase activity"/>
    <property type="evidence" value="ECO:0007669"/>
    <property type="project" value="UniProtKB-UniRule"/>
</dbReference>
<feature type="binding site" evidence="8">
    <location>
        <begin position="13"/>
        <end position="15"/>
    </location>
    <ligand>
        <name>substrate</name>
    </ligand>
</feature>
<comment type="cofactor">
    <cofactor evidence="8">
        <name>Mg(2+)</name>
        <dbReference type="ChEBI" id="CHEBI:18420"/>
    </cofactor>
</comment>
<name>A0AAW7Z8X8_9FIRM</name>
<feature type="binding site" evidence="8">
    <location>
        <position position="90"/>
    </location>
    <ligand>
        <name>substrate</name>
    </ligand>
</feature>
<comment type="pathway">
    <text evidence="8">Purine metabolism; 7-cyano-7-deazaguanine biosynthesis.</text>
</comment>
<feature type="binding site" evidence="8">
    <location>
        <position position="92"/>
    </location>
    <ligand>
        <name>S-adenosyl-L-methionine</name>
        <dbReference type="ChEBI" id="CHEBI:59789"/>
    </ligand>
</feature>
<evidence type="ECO:0000259" key="9">
    <source>
        <dbReference type="PROSITE" id="PS51918"/>
    </source>
</evidence>
<protein>
    <recommendedName>
        <fullName evidence="8">7-carboxy-7-deazaguanine synthase</fullName>
        <shortName evidence="8">CDG synthase</shortName>
        <ecNumber evidence="8">4.3.99.3</ecNumber>
    </recommendedName>
    <alternativeName>
        <fullName evidence="8">Queuosine biosynthesis protein QueE</fullName>
    </alternativeName>
</protein>